<dbReference type="Proteomes" id="UP001460270">
    <property type="component" value="Unassembled WGS sequence"/>
</dbReference>
<reference evidence="3" key="1">
    <citation type="submission" date="2024-04" db="EMBL/GenBank/DDBJ databases">
        <title>Salinicola lusitanus LLJ914,a marine bacterium isolated from the Okinawa Trough.</title>
        <authorList>
            <person name="Li J."/>
        </authorList>
    </citation>
    <scope>NUCLEOTIDE SEQUENCE [LARGE SCALE GENOMIC DNA]</scope>
</reference>
<feature type="region of interest" description="Disordered" evidence="1">
    <location>
        <begin position="120"/>
        <end position="140"/>
    </location>
</feature>
<accession>A0AAW0PQL3</accession>
<evidence type="ECO:0000313" key="3">
    <source>
        <dbReference type="Proteomes" id="UP001460270"/>
    </source>
</evidence>
<gene>
    <name evidence="2" type="ORF">WMY93_007191</name>
</gene>
<comment type="caution">
    <text evidence="2">The sequence shown here is derived from an EMBL/GenBank/DDBJ whole genome shotgun (WGS) entry which is preliminary data.</text>
</comment>
<dbReference type="EMBL" id="JBBPFD010000004">
    <property type="protein sequence ID" value="KAK7930796.1"/>
    <property type="molecule type" value="Genomic_DNA"/>
</dbReference>
<organism evidence="2 3">
    <name type="scientific">Mugilogobius chulae</name>
    <name type="common">yellowstripe goby</name>
    <dbReference type="NCBI Taxonomy" id="88201"/>
    <lineage>
        <taxon>Eukaryota</taxon>
        <taxon>Metazoa</taxon>
        <taxon>Chordata</taxon>
        <taxon>Craniata</taxon>
        <taxon>Vertebrata</taxon>
        <taxon>Euteleostomi</taxon>
        <taxon>Actinopterygii</taxon>
        <taxon>Neopterygii</taxon>
        <taxon>Teleostei</taxon>
        <taxon>Neoteleostei</taxon>
        <taxon>Acanthomorphata</taxon>
        <taxon>Gobiaria</taxon>
        <taxon>Gobiiformes</taxon>
        <taxon>Gobioidei</taxon>
        <taxon>Gobiidae</taxon>
        <taxon>Gobionellinae</taxon>
        <taxon>Mugilogobius</taxon>
    </lineage>
</organism>
<sequence>MDLIGPGQITADKLEPSFEHAMKAGQIISCLDRKQQRDAMIRTSVFLFFVLTNGITAKPLKPWDELTNEAVQKGWVSIDDKGMASWGVQVEPPEDMDETSFDIHPSMKIWKSEQSKRYQMAEKDVDDLQHPATEDLLKPT</sequence>
<proteinExistence type="predicted"/>
<dbReference type="AlphaFoldDB" id="A0AAW0PQL3"/>
<evidence type="ECO:0000256" key="1">
    <source>
        <dbReference type="SAM" id="MobiDB-lite"/>
    </source>
</evidence>
<keyword evidence="3" id="KW-1185">Reference proteome</keyword>
<evidence type="ECO:0000313" key="2">
    <source>
        <dbReference type="EMBL" id="KAK7930796.1"/>
    </source>
</evidence>
<name>A0AAW0PQL3_9GOBI</name>
<protein>
    <submittedName>
        <fullName evidence="2">Uncharacterized protein</fullName>
    </submittedName>
</protein>